<protein>
    <submittedName>
        <fullName evidence="10">Mannosyltransferase</fullName>
    </submittedName>
</protein>
<name>A0AA37UI04_9MICO</name>
<reference evidence="10 11" key="1">
    <citation type="journal article" date="2014" name="Int. J. Syst. Evol. Microbiol.">
        <title>Complete genome sequence of Corynebacterium casei LMG S-19264T (=DSM 44701T), isolated from a smear-ripened cheese.</title>
        <authorList>
            <consortium name="US DOE Joint Genome Institute (JGI-PGF)"/>
            <person name="Walter F."/>
            <person name="Albersmeier A."/>
            <person name="Kalinowski J."/>
            <person name="Ruckert C."/>
        </authorList>
    </citation>
    <scope>NUCLEOTIDE SEQUENCE [LARGE SCALE GENOMIC DNA]</scope>
    <source>
        <strain evidence="10 11">NBRC 112289</strain>
    </source>
</reference>
<evidence type="ECO:0000256" key="3">
    <source>
        <dbReference type="ARBA" id="ARBA00022676"/>
    </source>
</evidence>
<dbReference type="EMBL" id="BSUL01000001">
    <property type="protein sequence ID" value="GMA29314.1"/>
    <property type="molecule type" value="Genomic_DNA"/>
</dbReference>
<keyword evidence="11" id="KW-1185">Reference proteome</keyword>
<sequence length="496" mass="52607">MTSSIETPRATIPAGALRRWSPAAVGALASALALIGATVPSVWYDEAATVTATTRGWDGLWAMTANVDAVHAAYYLLMHVVFEVAGYSPLALRLPSALAVGATAALLVPLGRRIGGHRLGLLAGLVFAVLPRTLWMGAEGRSYAFAALLVTAATLVLLIARDSPRRRWWIGYAALAALSMVVFVYSALVLIAHAAAVLGGPRPALRRFVVAGGAAAASVAPLVLLIVRQRGQISWLPEVDVGFVPAVLVQQWFGGDRFSWPSGPIDVVAASVGWVLTIAGLIVLLRRRDHSGPLLLALVALPTAALLLITAFVLPLYSPRYLTVCLPFVALAMAVGVEALPRGRWPVLGLIAALGLASLGVQRHPEAKEGTAWPEVAAWVSADRADAMATAVVYGHLRFHPRATPEVIATAYPDPFAGLTDVTLERSAVDAGTLWAERAPLAASLDRLDDAQRVYLIGSEVQHDLEDQARLVSRAGFSETERVRIGHVVIVRLDRG</sequence>
<keyword evidence="3 10" id="KW-0328">Glycosyltransferase</keyword>
<feature type="transmembrane region" description="Helical" evidence="8">
    <location>
        <begin position="119"/>
        <end position="137"/>
    </location>
</feature>
<keyword evidence="4" id="KW-0808">Transferase</keyword>
<feature type="transmembrane region" description="Helical" evidence="8">
    <location>
        <begin position="208"/>
        <end position="227"/>
    </location>
</feature>
<dbReference type="GO" id="GO:0005886">
    <property type="term" value="C:plasma membrane"/>
    <property type="evidence" value="ECO:0007669"/>
    <property type="project" value="UniProtKB-SubCell"/>
</dbReference>
<evidence type="ECO:0000256" key="8">
    <source>
        <dbReference type="SAM" id="Phobius"/>
    </source>
</evidence>
<feature type="transmembrane region" description="Helical" evidence="8">
    <location>
        <begin position="20"/>
        <end position="44"/>
    </location>
</feature>
<dbReference type="GO" id="GO:0010041">
    <property type="term" value="P:response to iron(III) ion"/>
    <property type="evidence" value="ECO:0007669"/>
    <property type="project" value="TreeGrafter"/>
</dbReference>
<evidence type="ECO:0000256" key="1">
    <source>
        <dbReference type="ARBA" id="ARBA00004651"/>
    </source>
</evidence>
<dbReference type="GO" id="GO:0016763">
    <property type="term" value="F:pentosyltransferase activity"/>
    <property type="evidence" value="ECO:0007669"/>
    <property type="project" value="TreeGrafter"/>
</dbReference>
<feature type="transmembrane region" description="Helical" evidence="8">
    <location>
        <begin position="234"/>
        <end position="253"/>
    </location>
</feature>
<feature type="transmembrane region" description="Helical" evidence="8">
    <location>
        <begin position="143"/>
        <end position="160"/>
    </location>
</feature>
<evidence type="ECO:0000256" key="7">
    <source>
        <dbReference type="ARBA" id="ARBA00023136"/>
    </source>
</evidence>
<organism evidence="10 11">
    <name type="scientific">Arenivirga flava</name>
    <dbReference type="NCBI Taxonomy" id="1930060"/>
    <lineage>
        <taxon>Bacteria</taxon>
        <taxon>Bacillati</taxon>
        <taxon>Actinomycetota</taxon>
        <taxon>Actinomycetes</taxon>
        <taxon>Micrococcales</taxon>
        <taxon>Microbacteriaceae</taxon>
        <taxon>Arenivirga</taxon>
    </lineage>
</organism>
<dbReference type="RefSeq" id="WP_284233282.1">
    <property type="nucleotide sequence ID" value="NZ_BSUL01000001.1"/>
</dbReference>
<feature type="transmembrane region" description="Helical" evidence="8">
    <location>
        <begin position="172"/>
        <end position="196"/>
    </location>
</feature>
<evidence type="ECO:0000256" key="5">
    <source>
        <dbReference type="ARBA" id="ARBA00022692"/>
    </source>
</evidence>
<evidence type="ECO:0000256" key="6">
    <source>
        <dbReference type="ARBA" id="ARBA00022989"/>
    </source>
</evidence>
<dbReference type="InterPro" id="IPR038731">
    <property type="entry name" value="RgtA/B/C-like"/>
</dbReference>
<keyword evidence="6 8" id="KW-1133">Transmembrane helix</keyword>
<comment type="subcellular location">
    <subcellularLocation>
        <location evidence="1">Cell membrane</location>
        <topology evidence="1">Multi-pass membrane protein</topology>
    </subcellularLocation>
</comment>
<feature type="transmembrane region" description="Helical" evidence="8">
    <location>
        <begin position="90"/>
        <end position="110"/>
    </location>
</feature>
<dbReference type="GO" id="GO:0009103">
    <property type="term" value="P:lipopolysaccharide biosynthetic process"/>
    <property type="evidence" value="ECO:0007669"/>
    <property type="project" value="UniProtKB-ARBA"/>
</dbReference>
<comment type="caution">
    <text evidence="10">The sequence shown here is derived from an EMBL/GenBank/DDBJ whole genome shotgun (WGS) entry which is preliminary data.</text>
</comment>
<keyword evidence="7 8" id="KW-0472">Membrane</keyword>
<evidence type="ECO:0000256" key="2">
    <source>
        <dbReference type="ARBA" id="ARBA00022475"/>
    </source>
</evidence>
<evidence type="ECO:0000256" key="4">
    <source>
        <dbReference type="ARBA" id="ARBA00022679"/>
    </source>
</evidence>
<dbReference type="InterPro" id="IPR050297">
    <property type="entry name" value="LipidA_mod_glycosyltrf_83"/>
</dbReference>
<dbReference type="Pfam" id="PF13231">
    <property type="entry name" value="PMT_2"/>
    <property type="match status" value="1"/>
</dbReference>
<dbReference type="AlphaFoldDB" id="A0AA37UI04"/>
<evidence type="ECO:0000313" key="10">
    <source>
        <dbReference type="EMBL" id="GMA29314.1"/>
    </source>
</evidence>
<evidence type="ECO:0000259" key="9">
    <source>
        <dbReference type="Pfam" id="PF13231"/>
    </source>
</evidence>
<feature type="transmembrane region" description="Helical" evidence="8">
    <location>
        <begin position="294"/>
        <end position="315"/>
    </location>
</feature>
<accession>A0AA37UI04</accession>
<dbReference type="PANTHER" id="PTHR33908">
    <property type="entry name" value="MANNOSYLTRANSFERASE YKCB-RELATED"/>
    <property type="match status" value="1"/>
</dbReference>
<keyword evidence="2" id="KW-1003">Cell membrane</keyword>
<evidence type="ECO:0000313" key="11">
    <source>
        <dbReference type="Proteomes" id="UP001157160"/>
    </source>
</evidence>
<gene>
    <name evidence="10" type="ORF">GCM10025874_25670</name>
</gene>
<dbReference type="Proteomes" id="UP001157160">
    <property type="component" value="Unassembled WGS sequence"/>
</dbReference>
<dbReference type="PANTHER" id="PTHR33908:SF3">
    <property type="entry name" value="UNDECAPRENYL PHOSPHATE-ALPHA-4-AMINO-4-DEOXY-L-ARABINOSE ARABINOSYL TRANSFERASE"/>
    <property type="match status" value="1"/>
</dbReference>
<feature type="transmembrane region" description="Helical" evidence="8">
    <location>
        <begin position="265"/>
        <end position="285"/>
    </location>
</feature>
<keyword evidence="5 8" id="KW-0812">Transmembrane</keyword>
<proteinExistence type="predicted"/>
<feature type="domain" description="Glycosyltransferase RgtA/B/C/D-like" evidence="9">
    <location>
        <begin position="76"/>
        <end position="214"/>
    </location>
</feature>